<dbReference type="OMA" id="EHNCSGK"/>
<proteinExistence type="predicted"/>
<sequence>MTGSTGPQECIISDRGGVIENTHKVHAAVVDSSGELLYSVGDASRLTLLRSAAKPAQALAILETKCFDRYDFDDQDLALMCASRNSEKRHIQRARKILSKIGLSENDLACGGHPSISEAVNQAWFDAQFRLTPICNNCSGKHAGMLAGSLALGADSRGYEKPDHPMQLNVKAVFEQLVDEDELKWSTDGCNLPAPACSLTAAACVFMQFAWAADETHDSKDKTSTRRRDMARIFKVMSHYPAMVGGEGRFCTLLMDAYRGALIGKVGADGCYGIAIRECEQTRKLGAEGAVGIAIKIEDGNLDALYCAAAEILEQLDIGTKEQRQSVATFHHAKRLNTAGVEIGRMSAAFRLQRTRQDLLLEL</sequence>
<dbReference type="OrthoDB" id="2588474at2759"/>
<keyword evidence="2" id="KW-1185">Reference proteome</keyword>
<name>A0A9Q8USD4_PASFU</name>
<reference evidence="1" key="2">
    <citation type="journal article" date="2022" name="Microb. Genom.">
        <title>A chromosome-scale genome assembly of the tomato pathogen Cladosporium fulvum reveals a compartmentalized genome architecture and the presence of a dispensable chromosome.</title>
        <authorList>
            <person name="Zaccaron A.Z."/>
            <person name="Chen L.H."/>
            <person name="Samaras A."/>
            <person name="Stergiopoulos I."/>
        </authorList>
    </citation>
    <scope>NUCLEOTIDE SEQUENCE</scope>
    <source>
        <strain evidence="1">Race5_Kim</strain>
    </source>
</reference>
<dbReference type="GeneID" id="71990734"/>
<dbReference type="AlphaFoldDB" id="A0A9Q8USD4"/>
<dbReference type="KEGG" id="ffu:CLAFUR5_10856"/>
<protein>
    <recommendedName>
        <fullName evidence="3">Asparaginase</fullName>
    </recommendedName>
</protein>
<dbReference type="PANTHER" id="PTHR42110">
    <property type="entry name" value="L-ASPARAGINASE, PUTATIVE (AFU_ORTHOLOGUE AFUA_3G11890)-RELATED"/>
    <property type="match status" value="1"/>
</dbReference>
<dbReference type="Pfam" id="PF06089">
    <property type="entry name" value="Asparaginase_II"/>
    <property type="match status" value="1"/>
</dbReference>
<evidence type="ECO:0000313" key="1">
    <source>
        <dbReference type="EMBL" id="UJO20652.1"/>
    </source>
</evidence>
<dbReference type="InterPro" id="IPR010349">
    <property type="entry name" value="Asparaginase_II"/>
</dbReference>
<dbReference type="RefSeq" id="XP_047765018.1">
    <property type="nucleotide sequence ID" value="XM_047910004.1"/>
</dbReference>
<gene>
    <name evidence="1" type="ORF">CLAFUR5_10856</name>
</gene>
<evidence type="ECO:0000313" key="2">
    <source>
        <dbReference type="Proteomes" id="UP000756132"/>
    </source>
</evidence>
<accession>A0A9Q8USD4</accession>
<dbReference type="PANTHER" id="PTHR42110:SF1">
    <property type="entry name" value="L-ASPARAGINASE, PUTATIVE (AFU_ORTHOLOGUE AFUA_3G11890)-RELATED"/>
    <property type="match status" value="1"/>
</dbReference>
<organism evidence="1 2">
    <name type="scientific">Passalora fulva</name>
    <name type="common">Tomato leaf mold</name>
    <name type="synonym">Cladosporium fulvum</name>
    <dbReference type="NCBI Taxonomy" id="5499"/>
    <lineage>
        <taxon>Eukaryota</taxon>
        <taxon>Fungi</taxon>
        <taxon>Dikarya</taxon>
        <taxon>Ascomycota</taxon>
        <taxon>Pezizomycotina</taxon>
        <taxon>Dothideomycetes</taxon>
        <taxon>Dothideomycetidae</taxon>
        <taxon>Mycosphaerellales</taxon>
        <taxon>Mycosphaerellaceae</taxon>
        <taxon>Fulvia</taxon>
    </lineage>
</organism>
<dbReference type="Proteomes" id="UP000756132">
    <property type="component" value="Chromosome 8"/>
</dbReference>
<reference evidence="1" key="1">
    <citation type="submission" date="2021-12" db="EMBL/GenBank/DDBJ databases">
        <authorList>
            <person name="Zaccaron A."/>
            <person name="Stergiopoulos I."/>
        </authorList>
    </citation>
    <scope>NUCLEOTIDE SEQUENCE</scope>
    <source>
        <strain evidence="1">Race5_Kim</strain>
    </source>
</reference>
<evidence type="ECO:0008006" key="3">
    <source>
        <dbReference type="Google" id="ProtNLM"/>
    </source>
</evidence>
<dbReference type="EMBL" id="CP090170">
    <property type="protein sequence ID" value="UJO20652.1"/>
    <property type="molecule type" value="Genomic_DNA"/>
</dbReference>